<dbReference type="InterPro" id="IPR016024">
    <property type="entry name" value="ARM-type_fold"/>
</dbReference>
<keyword evidence="9" id="KW-1185">Reference proteome</keyword>
<feature type="compositionally biased region" description="Basic and acidic residues" evidence="6">
    <location>
        <begin position="477"/>
        <end position="499"/>
    </location>
</feature>
<dbReference type="PANTHER" id="PTHR18034">
    <property type="entry name" value="CELL CYCLE CONTROL PROTEIN CWF22-RELATED"/>
    <property type="match status" value="1"/>
</dbReference>
<name>A0A9D4DNB5_DREPO</name>
<dbReference type="GO" id="GO:0071013">
    <property type="term" value="C:catalytic step 2 spliceosome"/>
    <property type="evidence" value="ECO:0007669"/>
    <property type="project" value="TreeGrafter"/>
</dbReference>
<evidence type="ECO:0000256" key="6">
    <source>
        <dbReference type="SAM" id="MobiDB-lite"/>
    </source>
</evidence>
<feature type="compositionally biased region" description="Polar residues" evidence="6">
    <location>
        <begin position="155"/>
        <end position="175"/>
    </location>
</feature>
<dbReference type="GO" id="GO:0003723">
    <property type="term" value="F:RNA binding"/>
    <property type="evidence" value="ECO:0007669"/>
    <property type="project" value="InterPro"/>
</dbReference>
<dbReference type="AlphaFoldDB" id="A0A9D4DNB5"/>
<accession>A0A9D4DNB5</accession>
<feature type="compositionally biased region" description="Low complexity" evidence="6">
    <location>
        <begin position="367"/>
        <end position="381"/>
    </location>
</feature>
<dbReference type="SUPFAM" id="SSF48371">
    <property type="entry name" value="ARM repeat"/>
    <property type="match status" value="1"/>
</dbReference>
<dbReference type="PANTHER" id="PTHR18034:SF3">
    <property type="entry name" value="PRE-MRNA-SPLICING FACTOR CWC22 HOMOLOG"/>
    <property type="match status" value="1"/>
</dbReference>
<feature type="compositionally biased region" description="Basic and acidic residues" evidence="6">
    <location>
        <begin position="199"/>
        <end position="234"/>
    </location>
</feature>
<feature type="compositionally biased region" description="Basic and acidic residues" evidence="6">
    <location>
        <begin position="99"/>
        <end position="124"/>
    </location>
</feature>
<feature type="compositionally biased region" description="Acidic residues" evidence="6">
    <location>
        <begin position="818"/>
        <end position="828"/>
    </location>
</feature>
<keyword evidence="3" id="KW-0507">mRNA processing</keyword>
<feature type="compositionally biased region" description="Acidic residues" evidence="6">
    <location>
        <begin position="423"/>
        <end position="435"/>
    </location>
</feature>
<dbReference type="GO" id="GO:0000398">
    <property type="term" value="P:mRNA splicing, via spliceosome"/>
    <property type="evidence" value="ECO:0007669"/>
    <property type="project" value="TreeGrafter"/>
</dbReference>
<evidence type="ECO:0000313" key="9">
    <source>
        <dbReference type="Proteomes" id="UP000828390"/>
    </source>
</evidence>
<feature type="region of interest" description="Disordered" evidence="6">
    <location>
        <begin position="1"/>
        <end position="458"/>
    </location>
</feature>
<feature type="compositionally biased region" description="Basic and acidic residues" evidence="6">
    <location>
        <begin position="407"/>
        <end position="419"/>
    </location>
</feature>
<organism evidence="8 9">
    <name type="scientific">Dreissena polymorpha</name>
    <name type="common">Zebra mussel</name>
    <name type="synonym">Mytilus polymorpha</name>
    <dbReference type="NCBI Taxonomy" id="45954"/>
    <lineage>
        <taxon>Eukaryota</taxon>
        <taxon>Metazoa</taxon>
        <taxon>Spiralia</taxon>
        <taxon>Lophotrochozoa</taxon>
        <taxon>Mollusca</taxon>
        <taxon>Bivalvia</taxon>
        <taxon>Autobranchia</taxon>
        <taxon>Heteroconchia</taxon>
        <taxon>Euheterodonta</taxon>
        <taxon>Imparidentia</taxon>
        <taxon>Neoheterodontei</taxon>
        <taxon>Myida</taxon>
        <taxon>Dreissenoidea</taxon>
        <taxon>Dreissenidae</taxon>
        <taxon>Dreissena</taxon>
    </lineage>
</organism>
<feature type="region of interest" description="Disordered" evidence="6">
    <location>
        <begin position="801"/>
        <end position="833"/>
    </location>
</feature>
<dbReference type="FunFam" id="1.25.40.180:FF:000004">
    <property type="entry name" value="pre-mRNA-splicing factor CWC22 homolog"/>
    <property type="match status" value="1"/>
</dbReference>
<dbReference type="GO" id="GO:0016607">
    <property type="term" value="C:nuclear speck"/>
    <property type="evidence" value="ECO:0007669"/>
    <property type="project" value="UniProtKB-SubCell"/>
</dbReference>
<dbReference type="EMBL" id="JAIWYP010000010">
    <property type="protein sequence ID" value="KAH3752088.1"/>
    <property type="molecule type" value="Genomic_DNA"/>
</dbReference>
<dbReference type="SMART" id="SM00544">
    <property type="entry name" value="MA3"/>
    <property type="match status" value="1"/>
</dbReference>
<feature type="region of interest" description="Disordered" evidence="6">
    <location>
        <begin position="477"/>
        <end position="520"/>
    </location>
</feature>
<dbReference type="Gene3D" id="1.25.40.180">
    <property type="match status" value="1"/>
</dbReference>
<dbReference type="Pfam" id="PF02854">
    <property type="entry name" value="MIF4G"/>
    <property type="match status" value="1"/>
</dbReference>
<evidence type="ECO:0000256" key="3">
    <source>
        <dbReference type="ARBA" id="ARBA00022664"/>
    </source>
</evidence>
<feature type="compositionally biased region" description="Basic and acidic residues" evidence="6">
    <location>
        <begin position="327"/>
        <end position="353"/>
    </location>
</feature>
<reference evidence="8" key="2">
    <citation type="submission" date="2020-11" db="EMBL/GenBank/DDBJ databases">
        <authorList>
            <person name="McCartney M.A."/>
            <person name="Auch B."/>
            <person name="Kono T."/>
            <person name="Mallez S."/>
            <person name="Becker A."/>
            <person name="Gohl D.M."/>
            <person name="Silverstein K.A.T."/>
            <person name="Koren S."/>
            <person name="Bechman K.B."/>
            <person name="Herman A."/>
            <person name="Abrahante J.E."/>
            <person name="Garbe J."/>
        </authorList>
    </citation>
    <scope>NUCLEOTIDE SEQUENCE</scope>
    <source>
        <strain evidence="8">Duluth1</strain>
        <tissue evidence="8">Whole animal</tissue>
    </source>
</reference>
<evidence type="ECO:0000313" key="8">
    <source>
        <dbReference type="EMBL" id="KAH3752088.1"/>
    </source>
</evidence>
<feature type="compositionally biased region" description="Basic and acidic residues" evidence="6">
    <location>
        <begin position="387"/>
        <end position="399"/>
    </location>
</feature>
<dbReference type="Proteomes" id="UP000828390">
    <property type="component" value="Unassembled WGS sequence"/>
</dbReference>
<dbReference type="InterPro" id="IPR003890">
    <property type="entry name" value="MIF4G-like_typ-3"/>
</dbReference>
<dbReference type="PROSITE" id="PS51366">
    <property type="entry name" value="MI"/>
    <property type="match status" value="1"/>
</dbReference>
<reference evidence="8" key="1">
    <citation type="journal article" date="2019" name="bioRxiv">
        <title>The Genome of the Zebra Mussel, Dreissena polymorpha: A Resource for Invasive Species Research.</title>
        <authorList>
            <person name="McCartney M.A."/>
            <person name="Auch B."/>
            <person name="Kono T."/>
            <person name="Mallez S."/>
            <person name="Zhang Y."/>
            <person name="Obille A."/>
            <person name="Becker A."/>
            <person name="Abrahante J.E."/>
            <person name="Garbe J."/>
            <person name="Badalamenti J.P."/>
            <person name="Herman A."/>
            <person name="Mangelson H."/>
            <person name="Liachko I."/>
            <person name="Sullivan S."/>
            <person name="Sone E.D."/>
            <person name="Koren S."/>
            <person name="Silverstein K.A.T."/>
            <person name="Beckman K.B."/>
            <person name="Gohl D.M."/>
        </authorList>
    </citation>
    <scope>NUCLEOTIDE SEQUENCE</scope>
    <source>
        <strain evidence="8">Duluth1</strain>
        <tissue evidence="8">Whole animal</tissue>
    </source>
</reference>
<keyword evidence="4" id="KW-0508">mRNA splicing</keyword>
<evidence type="ECO:0000256" key="4">
    <source>
        <dbReference type="ARBA" id="ARBA00023187"/>
    </source>
</evidence>
<comment type="caution">
    <text evidence="8">The sequence shown here is derived from an EMBL/GenBank/DDBJ whole genome shotgun (WGS) entry which is preliminary data.</text>
</comment>
<dbReference type="Pfam" id="PF02847">
    <property type="entry name" value="MA3"/>
    <property type="match status" value="1"/>
</dbReference>
<dbReference type="InterPro" id="IPR050781">
    <property type="entry name" value="CWC22_splicing_factor"/>
</dbReference>
<evidence type="ECO:0000259" key="7">
    <source>
        <dbReference type="PROSITE" id="PS51366"/>
    </source>
</evidence>
<dbReference type="InterPro" id="IPR003891">
    <property type="entry name" value="Initiation_fac_eIF4g_MI"/>
</dbReference>
<evidence type="ECO:0000256" key="1">
    <source>
        <dbReference type="ARBA" id="ARBA00004324"/>
    </source>
</evidence>
<feature type="compositionally biased region" description="Basic and acidic residues" evidence="6">
    <location>
        <begin position="273"/>
        <end position="291"/>
    </location>
</feature>
<evidence type="ECO:0000256" key="5">
    <source>
        <dbReference type="ARBA" id="ARBA00023242"/>
    </source>
</evidence>
<comment type="similarity">
    <text evidence="2">Belongs to the CWC22 family.</text>
</comment>
<sequence>MPRRRHDSSTSASDSSDDQNRKEQSRKRDFKHGTRSPDSETHTSHDKDGRKDHNVRSSTNGRRNRKNSESSDASPVKVRSLKDVSRTDKAPRSVALGSDLKEPDRREQGTLKRRELNEVNDDRPRNKRGSSQDRYSSSRGPVERTSPADDRLSQRVPSPRQQNRKSGTTRSNRSLSNERVRLEKPVEKSRSQRQVLSKSPEEKSKTSNRDTNEKSGSRNKKNSREPESTIRNSRDLTQMSNKSEKRQRAHSSDSDGGVDRKSNTSQKSKDKKKSQQSDKDDSLENSFERSKKFLGSHSSDFDIPEPENVEFVSPSELNNKKPSSKRQRLDTSSDTEILKQRKDKNDSLEESRKTSRKKKQKKDKLDSTNSSFNDTSSSPSPKKTKKAEKSPSARERSGRSEVNTWRFSDRSVGRKHDMAQFESEPESGELTDSEDEIAKGPKAVRSFVSKPSEEFDPATVEDERFLNAKRKAEMILREKQAQSQEDKASKRKADPEPEVSRSPVPKKPKPTDAGIEALTGRTGGAYIPPARLRAMQANITDKSSVEFQRISWEALKKSINGLVNKVNVGNIENIVREIFQENIVRGKGLMARSIIQAQAASPTFTHVYAALVAIVNTKFPQNGELVLKRLIIQFRRGYKRNDKSICLSATRFIAHLVNQQVAHEVLSLEILTLLLETPTDDSVEVAIGFLKECGQKLTEVSPRGINAIFERLRTVLHEGQIELRVQYMVEVMFAVRKDNFKDFPAIVEDLDLVEEEDQFTHLLTLEDAVNPEDILNVFKPDPQFQENEEKYAILKKEILGEGSSDEEGESGSGSGSDSESDSDNEEEEAAKQTIIDQTETNLVALKRTIYLTIQSSLDFEECAHKLMKMELKPGQEVELCYMILDCCAQMRTYEKFFGLLAGRFCMLDRKYVEPFQAMFKEQYETIHRLETNKLRNVAKFFAHLLFTDSISWA</sequence>
<feature type="compositionally biased region" description="Basic and acidic residues" evidence="6">
    <location>
        <begin position="176"/>
        <end position="190"/>
    </location>
</feature>
<comment type="subcellular location">
    <subcellularLocation>
        <location evidence="1">Nucleus speckle</location>
    </subcellularLocation>
</comment>
<keyword evidence="5" id="KW-0539">Nucleus</keyword>
<dbReference type="SMART" id="SM00543">
    <property type="entry name" value="MIF4G"/>
    <property type="match status" value="1"/>
</dbReference>
<feature type="domain" description="MI" evidence="7">
    <location>
        <begin position="844"/>
        <end position="953"/>
    </location>
</feature>
<feature type="compositionally biased region" description="Basic and acidic residues" evidence="6">
    <location>
        <begin position="242"/>
        <end position="262"/>
    </location>
</feature>
<gene>
    <name evidence="8" type="ORF">DPMN_186698</name>
</gene>
<feature type="non-terminal residue" evidence="8">
    <location>
        <position position="953"/>
    </location>
</feature>
<proteinExistence type="inferred from homology"/>
<evidence type="ECO:0000256" key="2">
    <source>
        <dbReference type="ARBA" id="ARBA00006856"/>
    </source>
</evidence>
<feature type="compositionally biased region" description="Basic and acidic residues" evidence="6">
    <location>
        <begin position="80"/>
        <end position="91"/>
    </location>
</feature>
<feature type="compositionally biased region" description="Basic and acidic residues" evidence="6">
    <location>
        <begin position="18"/>
        <end position="55"/>
    </location>
</feature>
<protein>
    <recommendedName>
        <fullName evidence="7">MI domain-containing protein</fullName>
    </recommendedName>
</protein>